<dbReference type="EMBL" id="CP001699">
    <property type="protein sequence ID" value="ACU59941.1"/>
    <property type="molecule type" value="Genomic_DNA"/>
</dbReference>
<evidence type="ECO:0000259" key="5">
    <source>
        <dbReference type="PROSITE" id="PS51352"/>
    </source>
</evidence>
<dbReference type="InterPro" id="IPR036249">
    <property type="entry name" value="Thioredoxin-like_sf"/>
</dbReference>
<dbReference type="GO" id="GO:0017004">
    <property type="term" value="P:cytochrome complex assembly"/>
    <property type="evidence" value="ECO:0007669"/>
    <property type="project" value="UniProtKB-KW"/>
</dbReference>
<evidence type="ECO:0000256" key="3">
    <source>
        <dbReference type="ARBA" id="ARBA00023157"/>
    </source>
</evidence>
<dbReference type="InterPro" id="IPR013766">
    <property type="entry name" value="Thioredoxin_domain"/>
</dbReference>
<dbReference type="AlphaFoldDB" id="A0A979G3C8"/>
<dbReference type="Gene3D" id="3.40.30.10">
    <property type="entry name" value="Glutaredoxin"/>
    <property type="match status" value="1"/>
</dbReference>
<proteinExistence type="predicted"/>
<dbReference type="InterPro" id="IPR012336">
    <property type="entry name" value="Thioredoxin-like_fold"/>
</dbReference>
<keyword evidence="4" id="KW-0676">Redox-active center</keyword>
<dbReference type="SMR" id="A0A979G3C8"/>
<dbReference type="KEGG" id="cpi:Cpin_2453"/>
<comment type="subcellular location">
    <subcellularLocation>
        <location evidence="1">Cell envelope</location>
    </subcellularLocation>
</comment>
<feature type="domain" description="Thioredoxin" evidence="5">
    <location>
        <begin position="413"/>
        <end position="557"/>
    </location>
</feature>
<keyword evidence="2" id="KW-0201">Cytochrome c-type biogenesis</keyword>
<sequence>MFLFYCDTNKKYPSFPSPFTIPEMKKTLAFVYLLLCYTLTISAQSKITRYSGTIKGYHPDMGFKTVQLSNNNAVTGLYSSYLINIAADGTFEVALPLTREQEVWVGFPFFNSPIYLEPGKELIQNFDITSPSAVTSVFKGVPATVNNDINKVRPILMDFDWDAIDKAIYSMTPEQYKLYFQQIQQRKLSQIDSIAKKGAFNKTAYDLAQRNVKYSTADLLIFYRHMMESAYRHVNKLSFDNKQPLSKPVKPDSSYYSFLKELKYNDPLALRSYNYFILINRLMYMEPVYDQARTEGADYEKELAILKTKDTSDLGIKNTINHYEEMIARNATIPGALERARPVVFKKLLPVSSSMETDIVYLQSITREMDINKDTLSAEKLATIKSNVKNPFLLADVYTLDNTIKESIRNAKTQKGYSYNQLAATTANDSMLTTILEKYKGKVIFIDFWATWCGPCMDAIKRIAPLKEELAGDKNIVFLYITNTSSPEKSYDVIMPGIKGEHYRLSTDQFNQLSGMFNIVGIPHYAIVDKRGTIINKNFIWTQNDQVKEQLLRLEKE</sequence>
<dbReference type="PROSITE" id="PS51352">
    <property type="entry name" value="THIOREDOXIN_2"/>
    <property type="match status" value="1"/>
</dbReference>
<evidence type="ECO:0000256" key="2">
    <source>
        <dbReference type="ARBA" id="ARBA00022748"/>
    </source>
</evidence>
<name>A0A979G3C8_CHIPD</name>
<dbReference type="InterPro" id="IPR050553">
    <property type="entry name" value="Thioredoxin_ResA/DsbE_sf"/>
</dbReference>
<dbReference type="PANTHER" id="PTHR42852:SF6">
    <property type="entry name" value="THIOL:DISULFIDE INTERCHANGE PROTEIN DSBE"/>
    <property type="match status" value="1"/>
</dbReference>
<dbReference type="Proteomes" id="UP000002215">
    <property type="component" value="Chromosome"/>
</dbReference>
<dbReference type="PANTHER" id="PTHR42852">
    <property type="entry name" value="THIOL:DISULFIDE INTERCHANGE PROTEIN DSBE"/>
    <property type="match status" value="1"/>
</dbReference>
<accession>A0A979G3C8</accession>
<dbReference type="SUPFAM" id="SSF52833">
    <property type="entry name" value="Thioredoxin-like"/>
    <property type="match status" value="1"/>
</dbReference>
<protein>
    <submittedName>
        <fullName evidence="6">Alkyl hydroperoxide reductase/ Thiol specific antioxidant/ Mal allergen</fullName>
    </submittedName>
</protein>
<reference evidence="7" key="1">
    <citation type="submission" date="2009-08" db="EMBL/GenBank/DDBJ databases">
        <title>The complete genome of Chitinophaga pinensis DSM 2588.</title>
        <authorList>
            <consortium name="US DOE Joint Genome Institute (JGI-PGF)"/>
            <person name="Lucas S."/>
            <person name="Copeland A."/>
            <person name="Lapidus A."/>
            <person name="Glavina del Rio T."/>
            <person name="Dalin E."/>
            <person name="Tice H."/>
            <person name="Bruce D."/>
            <person name="Goodwin L."/>
            <person name="Pitluck S."/>
            <person name="Kyrpides N."/>
            <person name="Mavromatis K."/>
            <person name="Ivanova N."/>
            <person name="Mikhailova N."/>
            <person name="Sims D."/>
            <person name="Meinche L."/>
            <person name="Brettin T."/>
            <person name="Detter J.C."/>
            <person name="Han C."/>
            <person name="Larimer F."/>
            <person name="Land M."/>
            <person name="Hauser L."/>
            <person name="Markowitz V."/>
            <person name="Cheng J.-F."/>
            <person name="Hugenholtz P."/>
            <person name="Woyke T."/>
            <person name="Wu D."/>
            <person name="Spring S."/>
            <person name="Klenk H.-P."/>
            <person name="Eisen J.A."/>
        </authorList>
    </citation>
    <scope>NUCLEOTIDE SEQUENCE [LARGE SCALE GENOMIC DNA]</scope>
    <source>
        <strain evidence="7">ATCC 43595 / DSM 2588 / LMG 13176 / NBRC 15968 / NCIMB 11800 / UQM 2034</strain>
    </source>
</reference>
<evidence type="ECO:0000313" key="6">
    <source>
        <dbReference type="EMBL" id="ACU59941.1"/>
    </source>
</evidence>
<dbReference type="CDD" id="cd02966">
    <property type="entry name" value="TlpA_like_family"/>
    <property type="match status" value="1"/>
</dbReference>
<reference evidence="6 7" key="2">
    <citation type="journal article" date="2010" name="Stand. Genomic Sci.">
        <title>Complete genome sequence of Chitinophaga pinensis type strain (UQM 2034).</title>
        <authorList>
            <person name="Glavina Del Rio T."/>
            <person name="Abt B."/>
            <person name="Spring S."/>
            <person name="Lapidus A."/>
            <person name="Nolan M."/>
            <person name="Tice H."/>
            <person name="Copeland A."/>
            <person name="Cheng J.F."/>
            <person name="Chen F."/>
            <person name="Bruce D."/>
            <person name="Goodwin L."/>
            <person name="Pitluck S."/>
            <person name="Ivanova N."/>
            <person name="Mavromatis K."/>
            <person name="Mikhailova N."/>
            <person name="Pati A."/>
            <person name="Chen A."/>
            <person name="Palaniappan K."/>
            <person name="Land M."/>
            <person name="Hauser L."/>
            <person name="Chang Y.J."/>
            <person name="Jeffries C.D."/>
            <person name="Chain P."/>
            <person name="Saunders E."/>
            <person name="Detter J.C."/>
            <person name="Brettin T."/>
            <person name="Rohde M."/>
            <person name="Goker M."/>
            <person name="Bristow J."/>
            <person name="Eisen J.A."/>
            <person name="Markowitz V."/>
            <person name="Hugenholtz P."/>
            <person name="Kyrpides N.C."/>
            <person name="Klenk H.P."/>
            <person name="Lucas S."/>
        </authorList>
    </citation>
    <scope>NUCLEOTIDE SEQUENCE [LARGE SCALE GENOMIC DNA]</scope>
    <source>
        <strain evidence="7">ATCC 43595 / DSM 2588 / LMG 13176 / NBRC 15968 / NCIMB 11800 / UQM 2034</strain>
    </source>
</reference>
<gene>
    <name evidence="6" type="ordered locus">Cpin_2453</name>
</gene>
<dbReference type="GO" id="GO:0030313">
    <property type="term" value="C:cell envelope"/>
    <property type="evidence" value="ECO:0007669"/>
    <property type="project" value="UniProtKB-SubCell"/>
</dbReference>
<dbReference type="OrthoDB" id="1120316at2"/>
<evidence type="ECO:0000256" key="1">
    <source>
        <dbReference type="ARBA" id="ARBA00004196"/>
    </source>
</evidence>
<dbReference type="Pfam" id="PF13905">
    <property type="entry name" value="Thioredoxin_8"/>
    <property type="match status" value="1"/>
</dbReference>
<organism evidence="6 7">
    <name type="scientific">Chitinophaga pinensis (strain ATCC 43595 / DSM 2588 / LMG 13176 / NBRC 15968 / NCIMB 11800 / UQM 2034)</name>
    <dbReference type="NCBI Taxonomy" id="485918"/>
    <lineage>
        <taxon>Bacteria</taxon>
        <taxon>Pseudomonadati</taxon>
        <taxon>Bacteroidota</taxon>
        <taxon>Chitinophagia</taxon>
        <taxon>Chitinophagales</taxon>
        <taxon>Chitinophagaceae</taxon>
        <taxon>Chitinophaga</taxon>
    </lineage>
</organism>
<keyword evidence="3" id="KW-1015">Disulfide bond</keyword>
<evidence type="ECO:0000256" key="4">
    <source>
        <dbReference type="ARBA" id="ARBA00023284"/>
    </source>
</evidence>
<evidence type="ECO:0000313" key="7">
    <source>
        <dbReference type="Proteomes" id="UP000002215"/>
    </source>
</evidence>